<keyword evidence="2" id="KW-1185">Reference proteome</keyword>
<organism evidence="1 2">
    <name type="scientific">Veronia nyctiphanis</name>
    <dbReference type="NCBI Taxonomy" id="1278244"/>
    <lineage>
        <taxon>Bacteria</taxon>
        <taxon>Pseudomonadati</taxon>
        <taxon>Pseudomonadota</taxon>
        <taxon>Gammaproteobacteria</taxon>
        <taxon>Vibrionales</taxon>
        <taxon>Vibrionaceae</taxon>
        <taxon>Veronia</taxon>
    </lineage>
</organism>
<accession>A0A4Q0YT11</accession>
<dbReference type="PANTHER" id="PTHR35868">
    <property type="entry name" value="DUF2804 DOMAIN-CONTAINING PROTEIN-RELATED"/>
    <property type="match status" value="1"/>
</dbReference>
<gene>
    <name evidence="1" type="ORF">CS022_10660</name>
</gene>
<reference evidence="1 2" key="1">
    <citation type="submission" date="2017-10" db="EMBL/GenBank/DDBJ databases">
        <title>Nyctiphanis sp. nov., isolated from the stomach of the euphausiid Nyctiphanes simplex (Hansen, 1911) in the Gulf of California.</title>
        <authorList>
            <person name="Gomez-Gil B."/>
            <person name="Aguilar-Mendez M."/>
            <person name="Lopez-Cortes A."/>
            <person name="Gomez-Gutierrez J."/>
            <person name="Roque A."/>
            <person name="Lang E."/>
            <person name="Gonzalez-Castillo A."/>
        </authorList>
    </citation>
    <scope>NUCLEOTIDE SEQUENCE [LARGE SCALE GENOMIC DNA]</scope>
    <source>
        <strain evidence="1 2">CAIM 600</strain>
    </source>
</reference>
<comment type="caution">
    <text evidence="1">The sequence shown here is derived from an EMBL/GenBank/DDBJ whole genome shotgun (WGS) entry which is preliminary data.</text>
</comment>
<evidence type="ECO:0000313" key="2">
    <source>
        <dbReference type="Proteomes" id="UP000290287"/>
    </source>
</evidence>
<dbReference type="EMBL" id="PEIB01000011">
    <property type="protein sequence ID" value="RXJ73284.1"/>
    <property type="molecule type" value="Genomic_DNA"/>
</dbReference>
<dbReference type="Proteomes" id="UP000290287">
    <property type="component" value="Unassembled WGS sequence"/>
</dbReference>
<evidence type="ECO:0008006" key="3">
    <source>
        <dbReference type="Google" id="ProtNLM"/>
    </source>
</evidence>
<proteinExistence type="predicted"/>
<evidence type="ECO:0000313" key="1">
    <source>
        <dbReference type="EMBL" id="RXJ73284.1"/>
    </source>
</evidence>
<dbReference type="OrthoDB" id="9134802at2"/>
<name>A0A4Q0YT11_9GAMM</name>
<dbReference type="Pfam" id="PF10974">
    <property type="entry name" value="DUF2804"/>
    <property type="match status" value="1"/>
</dbReference>
<protein>
    <recommendedName>
        <fullName evidence="3">DUF2804 domain-containing protein</fullName>
    </recommendedName>
</protein>
<dbReference type="PANTHER" id="PTHR35868:SF4">
    <property type="entry name" value="DUF2804 DOMAIN-CONTAINING PROTEIN"/>
    <property type="match status" value="1"/>
</dbReference>
<dbReference type="InterPro" id="IPR021243">
    <property type="entry name" value="DUF2804"/>
</dbReference>
<sequence length="342" mass="39066">MSFVRVPFPAPVSLMDSDGKPKLGYFDTEVGHLSLDAFQYQNVMDKPASRWAKHFHYKQFQFVSIVTPDYIIGFAIADIRYLASGFAYVYDREKDSYEKYEWVKPKGVGYSTEPSPSEGRAFLGNTSKYLEFSIVRGQWSANINLPFIKCSICLQRPEGSKPLALCNQTGYNGWTYTQKHNTLTVLGEMIVHGNPICLDNALANYDFSAGYMRRDTSWRWASLNGRTETGTVGFNLANGVNETGLNENALWINGERHLLGPVVFDFDRGDVSSPWRIYSFDGRLDLSFQPANFRKEKLNLWLLRSNFRQFVGVFSGYIHDSDGNKYVLDDMVGLTEDHYARW</sequence>
<dbReference type="AlphaFoldDB" id="A0A4Q0YT11"/>